<dbReference type="Pfam" id="PF00248">
    <property type="entry name" value="Aldo_ket_red"/>
    <property type="match status" value="1"/>
</dbReference>
<evidence type="ECO:0000256" key="1">
    <source>
        <dbReference type="ARBA" id="ARBA00022723"/>
    </source>
</evidence>
<dbReference type="SUPFAM" id="SSF51430">
    <property type="entry name" value="NAD(P)-linked oxidoreductase"/>
    <property type="match status" value="1"/>
</dbReference>
<protein>
    <recommendedName>
        <fullName evidence="4">4Fe-4S ferredoxin-type domain-containing protein</fullName>
    </recommendedName>
</protein>
<reference evidence="5 6" key="1">
    <citation type="submission" date="2017-11" db="EMBL/GenBank/DDBJ databases">
        <title>Understudied soil microbes with underappreciated capabilities: Untangling the Clostridium saccharolyticum group.</title>
        <authorList>
            <person name="Leschine S."/>
        </authorList>
    </citation>
    <scope>NUCLEOTIDE SEQUENCE [LARGE SCALE GENOMIC DNA]</scope>
    <source>
        <strain evidence="5 6">18A</strain>
    </source>
</reference>
<dbReference type="CDD" id="cd19096">
    <property type="entry name" value="AKR_Fe-S_oxidoreductase"/>
    <property type="match status" value="1"/>
</dbReference>
<evidence type="ECO:0000256" key="2">
    <source>
        <dbReference type="ARBA" id="ARBA00023004"/>
    </source>
</evidence>
<dbReference type="RefSeq" id="WP_100305776.1">
    <property type="nucleotide sequence ID" value="NZ_PGET01000001.1"/>
</dbReference>
<dbReference type="InterPro" id="IPR017900">
    <property type="entry name" value="4Fe4S_Fe_S_CS"/>
</dbReference>
<evidence type="ECO:0000313" key="5">
    <source>
        <dbReference type="EMBL" id="PJJ29385.1"/>
    </source>
</evidence>
<dbReference type="AlphaFoldDB" id="A0A2M8Z7F6"/>
<dbReference type="Proteomes" id="UP000231092">
    <property type="component" value="Unassembled WGS sequence"/>
</dbReference>
<organism evidence="5 6">
    <name type="scientific">[Clostridium] celerecrescens 18A</name>
    <dbReference type="NCBI Taxonomy" id="1286362"/>
    <lineage>
        <taxon>Bacteria</taxon>
        <taxon>Bacillati</taxon>
        <taxon>Bacillota</taxon>
        <taxon>Clostridia</taxon>
        <taxon>Lachnospirales</taxon>
        <taxon>Lachnospiraceae</taxon>
        <taxon>Lacrimispora</taxon>
    </lineage>
</organism>
<dbReference type="GO" id="GO:0016491">
    <property type="term" value="F:oxidoreductase activity"/>
    <property type="evidence" value="ECO:0007669"/>
    <property type="project" value="InterPro"/>
</dbReference>
<comment type="caution">
    <text evidence="5">The sequence shown here is derived from an EMBL/GenBank/DDBJ whole genome shotgun (WGS) entry which is preliminary data.</text>
</comment>
<sequence length="373" mass="42681">MQYRDFGKTGIKVSALGFGAMRLPILQEETVDEERAVSMIRHAIDEGVNYIDTAYPYHQGESERIVGNALRDGYREKTYLATKCPVWKLEKPEDFDEVLDEQLKKLQTDHIDLYLLHALSRDRFEDKVKKFDLVTRMEKAREEGKIKYLGFSFHDSYDVFQDILDYYDGWDFCQIQYNYVDLEHQAGVKGLKAAADKGLAVVVMEPLLGGKLADPAEHVKKVFPEEKSTVEYALDFLWDQQEVSLLLSGMSDEKQLEENLVYADRSHIGMVKPEEKQVYKEAKEIFDSMALVGCTGCRYCLPCPFGLEIPEIFSYYNMTAAHKESEAKAGYEAMPVKAEGCKACHHCEKECPQMIKISEIMPEVAHVFAKLQA</sequence>
<proteinExistence type="predicted"/>
<evidence type="ECO:0000259" key="4">
    <source>
        <dbReference type="PROSITE" id="PS51379"/>
    </source>
</evidence>
<dbReference type="Gene3D" id="3.20.20.100">
    <property type="entry name" value="NADP-dependent oxidoreductase domain"/>
    <property type="match status" value="1"/>
</dbReference>
<dbReference type="Pfam" id="PF13534">
    <property type="entry name" value="Fer4_17"/>
    <property type="match status" value="1"/>
</dbReference>
<dbReference type="PANTHER" id="PTHR43312:SF2">
    <property type="entry name" value="OXIDOREDUCTASE"/>
    <property type="match status" value="1"/>
</dbReference>
<dbReference type="OrthoDB" id="9773828at2"/>
<keyword evidence="2" id="KW-0408">Iron</keyword>
<dbReference type="InterPro" id="IPR053135">
    <property type="entry name" value="AKR2_Oxidoreductase"/>
</dbReference>
<dbReference type="PRINTS" id="PR00069">
    <property type="entry name" value="ALDKETRDTASE"/>
</dbReference>
<keyword evidence="1" id="KW-0479">Metal-binding</keyword>
<dbReference type="GO" id="GO:0046872">
    <property type="term" value="F:metal ion binding"/>
    <property type="evidence" value="ECO:0007669"/>
    <property type="project" value="UniProtKB-KW"/>
</dbReference>
<dbReference type="InterPro" id="IPR023210">
    <property type="entry name" value="NADP_OxRdtase_dom"/>
</dbReference>
<dbReference type="InterPro" id="IPR020471">
    <property type="entry name" value="AKR"/>
</dbReference>
<evidence type="ECO:0000256" key="3">
    <source>
        <dbReference type="ARBA" id="ARBA00023014"/>
    </source>
</evidence>
<dbReference type="EMBL" id="PGET01000001">
    <property type="protein sequence ID" value="PJJ29385.1"/>
    <property type="molecule type" value="Genomic_DNA"/>
</dbReference>
<accession>A0A2M8Z7F6</accession>
<dbReference type="PROSITE" id="PS51379">
    <property type="entry name" value="4FE4S_FER_2"/>
    <property type="match status" value="1"/>
</dbReference>
<name>A0A2M8Z7F6_9FIRM</name>
<dbReference type="PROSITE" id="PS00198">
    <property type="entry name" value="4FE4S_FER_1"/>
    <property type="match status" value="1"/>
</dbReference>
<keyword evidence="3" id="KW-0411">Iron-sulfur</keyword>
<dbReference type="InterPro" id="IPR036812">
    <property type="entry name" value="NAD(P)_OxRdtase_dom_sf"/>
</dbReference>
<dbReference type="SUPFAM" id="SSF46548">
    <property type="entry name" value="alpha-helical ferredoxin"/>
    <property type="match status" value="1"/>
</dbReference>
<dbReference type="InterPro" id="IPR017896">
    <property type="entry name" value="4Fe4S_Fe-S-bd"/>
</dbReference>
<evidence type="ECO:0000313" key="6">
    <source>
        <dbReference type="Proteomes" id="UP000231092"/>
    </source>
</evidence>
<gene>
    <name evidence="5" type="ORF">H171_2926</name>
</gene>
<feature type="domain" description="4Fe-4S ferredoxin-type" evidence="4">
    <location>
        <begin position="332"/>
        <end position="360"/>
    </location>
</feature>
<dbReference type="GO" id="GO:0051536">
    <property type="term" value="F:iron-sulfur cluster binding"/>
    <property type="evidence" value="ECO:0007669"/>
    <property type="project" value="UniProtKB-KW"/>
</dbReference>
<dbReference type="PANTHER" id="PTHR43312">
    <property type="entry name" value="D-THREO-ALDOSE 1-DEHYDROGENASE"/>
    <property type="match status" value="1"/>
</dbReference>